<evidence type="ECO:0000256" key="4">
    <source>
        <dbReference type="ARBA" id="ARBA00022695"/>
    </source>
</evidence>
<comment type="caution">
    <text evidence="8">The sequence shown here is derived from an EMBL/GenBank/DDBJ whole genome shotgun (WGS) entry which is preliminary data.</text>
</comment>
<dbReference type="InterPro" id="IPR006592">
    <property type="entry name" value="RNA_pol_N"/>
</dbReference>
<dbReference type="SUPFAM" id="SSF64484">
    <property type="entry name" value="beta and beta-prime subunits of DNA dependent RNA-polymerase"/>
    <property type="match status" value="1"/>
</dbReference>
<keyword evidence="5" id="KW-0804">Transcription</keyword>
<keyword evidence="2" id="KW-0240">DNA-directed RNA polymerase</keyword>
<dbReference type="Gene3D" id="3.30.1490.180">
    <property type="entry name" value="RNA polymerase ii"/>
    <property type="match status" value="1"/>
</dbReference>
<evidence type="ECO:0000256" key="3">
    <source>
        <dbReference type="ARBA" id="ARBA00022679"/>
    </source>
</evidence>
<dbReference type="AlphaFoldDB" id="A0ABD3HJY5"/>
<dbReference type="EMBL" id="JBJQOH010000003">
    <property type="protein sequence ID" value="KAL3691935.1"/>
    <property type="molecule type" value="Genomic_DNA"/>
</dbReference>
<dbReference type="InterPro" id="IPR044893">
    <property type="entry name" value="RNA_pol_Rpb1_clamp_domain"/>
</dbReference>
<evidence type="ECO:0000256" key="5">
    <source>
        <dbReference type="ARBA" id="ARBA00023163"/>
    </source>
</evidence>
<dbReference type="GO" id="GO:0003899">
    <property type="term" value="F:DNA-directed RNA polymerase activity"/>
    <property type="evidence" value="ECO:0007669"/>
    <property type="project" value="UniProtKB-EC"/>
</dbReference>
<dbReference type="EC" id="2.7.7.6" evidence="1"/>
<keyword evidence="9" id="KW-1185">Reference proteome</keyword>
<dbReference type="Gene3D" id="2.40.40.20">
    <property type="match status" value="1"/>
</dbReference>
<proteinExistence type="predicted"/>
<dbReference type="SMART" id="SM00663">
    <property type="entry name" value="RPOLA_N"/>
    <property type="match status" value="1"/>
</dbReference>
<dbReference type="Gene3D" id="4.10.860.120">
    <property type="entry name" value="RNA polymerase II, clamp domain"/>
    <property type="match status" value="1"/>
</dbReference>
<evidence type="ECO:0000256" key="1">
    <source>
        <dbReference type="ARBA" id="ARBA00012418"/>
    </source>
</evidence>
<evidence type="ECO:0000313" key="8">
    <source>
        <dbReference type="EMBL" id="KAL3691935.1"/>
    </source>
</evidence>
<dbReference type="Proteomes" id="UP001633002">
    <property type="component" value="Unassembled WGS sequence"/>
</dbReference>
<keyword evidence="3" id="KW-0808">Transferase</keyword>
<dbReference type="InterPro" id="IPR045867">
    <property type="entry name" value="DNA-dir_RpoC_beta_prime"/>
</dbReference>
<evidence type="ECO:0000313" key="9">
    <source>
        <dbReference type="Proteomes" id="UP001633002"/>
    </source>
</evidence>
<organism evidence="8 9">
    <name type="scientific">Riccia sorocarpa</name>
    <dbReference type="NCBI Taxonomy" id="122646"/>
    <lineage>
        <taxon>Eukaryota</taxon>
        <taxon>Viridiplantae</taxon>
        <taxon>Streptophyta</taxon>
        <taxon>Embryophyta</taxon>
        <taxon>Marchantiophyta</taxon>
        <taxon>Marchantiopsida</taxon>
        <taxon>Marchantiidae</taxon>
        <taxon>Marchantiales</taxon>
        <taxon>Ricciaceae</taxon>
        <taxon>Riccia</taxon>
    </lineage>
</organism>
<feature type="region of interest" description="Disordered" evidence="6">
    <location>
        <begin position="107"/>
        <end position="158"/>
    </location>
</feature>
<protein>
    <recommendedName>
        <fullName evidence="1">DNA-directed RNA polymerase</fullName>
        <ecNumber evidence="1">2.7.7.6</ecNumber>
    </recommendedName>
</protein>
<evidence type="ECO:0000256" key="6">
    <source>
        <dbReference type="SAM" id="MobiDB-lite"/>
    </source>
</evidence>
<accession>A0ABD3HJY5</accession>
<evidence type="ECO:0000259" key="7">
    <source>
        <dbReference type="SMART" id="SM00663"/>
    </source>
</evidence>
<feature type="domain" description="RNA polymerase N-terminal" evidence="7">
    <location>
        <begin position="275"/>
        <end position="462"/>
    </location>
</feature>
<keyword evidence="4" id="KW-0548">Nucleotidyltransferase</keyword>
<dbReference type="InterPro" id="IPR000722">
    <property type="entry name" value="RNA_pol_asu"/>
</dbReference>
<name>A0ABD3HJY5_9MARC</name>
<dbReference type="PANTHER" id="PTHR19376">
    <property type="entry name" value="DNA-DIRECTED RNA POLYMERASE"/>
    <property type="match status" value="1"/>
</dbReference>
<reference evidence="8 9" key="1">
    <citation type="submission" date="2024-09" db="EMBL/GenBank/DDBJ databases">
        <title>Chromosome-scale assembly of Riccia sorocarpa.</title>
        <authorList>
            <person name="Paukszto L."/>
        </authorList>
    </citation>
    <scope>NUCLEOTIDE SEQUENCE [LARGE SCALE GENOMIC DNA]</scope>
    <source>
        <strain evidence="8">LP-2024</strain>
        <tissue evidence="8">Aerial parts of the thallus</tissue>
    </source>
</reference>
<sequence length="462" mass="51112">METAAAPSGGSLSWARITGIQFGLMSTRDIIKMSVTENSEASRAFKPRDVMVDAKLGLPTVSEQCLTCQGVTIDNASKICLNCGQPRKKDKTKGKQKAATRIQPMLLFRGTDDDDGEDSSTKSFSKNTKKRKRASLEDEIEKCPKENSGQIGRNGKAAGAMFKTPNKCKYCSASARDRGYPEPEIDVHVSPRGRGKDEVLSTVKAIKMSVTEDDLENIAFDFWNFVEGSSSWMAENSSRRSSRYLLPSEALKILQKIPEKRFADLDMKADIARPEAFVLECIPIPPNCLRLQEDGFGCSGTNIGFKLGVDRTTKALERLLRKISLIKAARFSRPTFQAALMECSILQAYFQLYLREKGAPKAAAGKEKTRVDRSGRIQNSKGLSRWSLDWLKMNVIGKRSCYSARNVVAGDPFLSVKEIGVPLDVAKHVTCSERVTEINKGTLQKYVEIGQATWVVQQLAAL</sequence>
<dbReference type="GO" id="GO:0000428">
    <property type="term" value="C:DNA-directed RNA polymerase complex"/>
    <property type="evidence" value="ECO:0007669"/>
    <property type="project" value="UniProtKB-KW"/>
</dbReference>
<dbReference type="Pfam" id="PF00623">
    <property type="entry name" value="RNA_pol_Rpb1_2"/>
    <property type="match status" value="1"/>
</dbReference>
<dbReference type="PANTHER" id="PTHR19376:SF36">
    <property type="entry name" value="DNA-DIRECTED RNA POLYMERASE IV SUBUNIT 1"/>
    <property type="match status" value="1"/>
</dbReference>
<evidence type="ECO:0000256" key="2">
    <source>
        <dbReference type="ARBA" id="ARBA00022478"/>
    </source>
</evidence>
<gene>
    <name evidence="8" type="ORF">R1sor_005586</name>
</gene>